<evidence type="ECO:0000313" key="5">
    <source>
        <dbReference type="RefSeq" id="XP_040589214.1"/>
    </source>
</evidence>
<dbReference type="RefSeq" id="XP_040589213.1">
    <property type="nucleotide sequence ID" value="XM_040733279.1"/>
</dbReference>
<dbReference type="RefSeq" id="XP_040589211.1">
    <property type="nucleotide sequence ID" value="XM_040733277.1"/>
</dbReference>
<dbReference type="Gene3D" id="1.25.40.490">
    <property type="match status" value="1"/>
</dbReference>
<name>A0ABM2WL84_MESAU</name>
<protein>
    <submittedName>
        <fullName evidence="2 3">Fanconi anemia group F protein</fullName>
    </submittedName>
</protein>
<keyword evidence="1" id="KW-1185">Reference proteome</keyword>
<evidence type="ECO:0000313" key="6">
    <source>
        <dbReference type="RefSeq" id="XP_040589215.1"/>
    </source>
</evidence>
<organism evidence="1 4">
    <name type="scientific">Mesocricetus auratus</name>
    <name type="common">Golden hamster</name>
    <dbReference type="NCBI Taxonomy" id="10036"/>
    <lineage>
        <taxon>Eukaryota</taxon>
        <taxon>Metazoa</taxon>
        <taxon>Chordata</taxon>
        <taxon>Craniata</taxon>
        <taxon>Vertebrata</taxon>
        <taxon>Euteleostomi</taxon>
        <taxon>Mammalia</taxon>
        <taxon>Eutheria</taxon>
        <taxon>Euarchontoglires</taxon>
        <taxon>Glires</taxon>
        <taxon>Rodentia</taxon>
        <taxon>Myomorpha</taxon>
        <taxon>Muroidea</taxon>
        <taxon>Cricetidae</taxon>
        <taxon>Cricetinae</taxon>
        <taxon>Mesocricetus</taxon>
    </lineage>
</organism>
<evidence type="ECO:0000313" key="7">
    <source>
        <dbReference type="RefSeq" id="XP_040589216.1"/>
    </source>
</evidence>
<dbReference type="PANTHER" id="PTHR14449">
    <property type="entry name" value="FANCONI ANEMIA GROUP F PROTEIN FANCF"/>
    <property type="match status" value="1"/>
</dbReference>
<reference evidence="2 3" key="1">
    <citation type="submission" date="2025-05" db="UniProtKB">
        <authorList>
            <consortium name="RefSeq"/>
        </authorList>
    </citation>
    <scope>IDENTIFICATION</scope>
    <source>
        <tissue evidence="2 3">Liver</tissue>
    </source>
</reference>
<evidence type="ECO:0000313" key="3">
    <source>
        <dbReference type="RefSeq" id="XP_040589212.1"/>
    </source>
</evidence>
<accession>A0ABM2WL84</accession>
<dbReference type="RefSeq" id="XP_040589214.1">
    <property type="nucleotide sequence ID" value="XM_040733280.1"/>
</dbReference>
<dbReference type="PANTHER" id="PTHR14449:SF2">
    <property type="entry name" value="FANCONI ANEMIA GROUP F PROTEIN"/>
    <property type="match status" value="1"/>
</dbReference>
<dbReference type="InterPro" id="IPR035428">
    <property type="entry name" value="FANCF"/>
</dbReference>
<proteinExistence type="predicted"/>
<sequence length="349" mass="37263">MEPLVQHLERFSDVLAVARGAQARSWDAVTVRRALQWARYLLHVYRRFAGRAAARAALERRLGPWAGPPGLRSFAALESGDARLALRLLSNRALAPAAARALPRLLFPGPAADGEDDAPQPRLLLLARRGSALRLLLRLGGGDAPAGALLRTHAELLGARLRELGGAGAAAARGLLEALWARGPRGHVLGVLGEALLLGRCSHGGDLEPAGAADCAGGAEETETQGLLLHWLLGSPEALAAFCRRLPADRLASLASCHPALSRAYLGLLASWAAQLRYDLREGSWVPTQPGDMPWEELRLRLQRLCQAPPPLPEEVLETLRGGKALDGDFEVPGMSVWTDLLLALPRGA</sequence>
<evidence type="ECO:0000313" key="4">
    <source>
        <dbReference type="RefSeq" id="XP_040589213.1"/>
    </source>
</evidence>
<evidence type="ECO:0000313" key="2">
    <source>
        <dbReference type="RefSeq" id="XP_040589211.1"/>
    </source>
</evidence>
<dbReference type="InterPro" id="IPR038505">
    <property type="entry name" value="FANCF_C_sf"/>
</dbReference>
<evidence type="ECO:0000313" key="1">
    <source>
        <dbReference type="Proteomes" id="UP000886700"/>
    </source>
</evidence>
<dbReference type="RefSeq" id="XP_040589212.1">
    <property type="nucleotide sequence ID" value="XM_040733278.1"/>
</dbReference>
<dbReference type="RefSeq" id="XP_040589216.1">
    <property type="nucleotide sequence ID" value="XM_040733282.1"/>
</dbReference>
<dbReference type="RefSeq" id="XP_040589215.1">
    <property type="nucleotide sequence ID" value="XM_040733281.1"/>
</dbReference>
<dbReference type="Proteomes" id="UP000886700">
    <property type="component" value="Unplaced"/>
</dbReference>
<gene>
    <name evidence="2 3 4 5 6 7" type="primary">Fancf</name>
</gene>
<dbReference type="Pfam" id="PF11107">
    <property type="entry name" value="FANCF"/>
    <property type="match status" value="1"/>
</dbReference>
<dbReference type="GeneID" id="101835972"/>